<sequence length="107" mass="11660">MENSSGAASRPITAPTVTISGTTRSGSPGSNHVVMKPAAPTESITSITAHRRKRLVRSENVCCSHHQGWEAIFRESLLHMAWPISMSLGSEQTDSLDMTDFLPLKIR</sequence>
<gene>
    <name evidence="2" type="ORF">GHT06_011074</name>
</gene>
<dbReference type="Proteomes" id="UP000820818">
    <property type="component" value="Linkage Group LG2"/>
</dbReference>
<comment type="caution">
    <text evidence="2">The sequence shown here is derived from an EMBL/GenBank/DDBJ whole genome shotgun (WGS) entry which is preliminary data.</text>
</comment>
<keyword evidence="3" id="KW-1185">Reference proteome</keyword>
<organism evidence="2 3">
    <name type="scientific">Daphnia sinensis</name>
    <dbReference type="NCBI Taxonomy" id="1820382"/>
    <lineage>
        <taxon>Eukaryota</taxon>
        <taxon>Metazoa</taxon>
        <taxon>Ecdysozoa</taxon>
        <taxon>Arthropoda</taxon>
        <taxon>Crustacea</taxon>
        <taxon>Branchiopoda</taxon>
        <taxon>Diplostraca</taxon>
        <taxon>Cladocera</taxon>
        <taxon>Anomopoda</taxon>
        <taxon>Daphniidae</taxon>
        <taxon>Daphnia</taxon>
        <taxon>Daphnia similis group</taxon>
    </lineage>
</organism>
<evidence type="ECO:0000313" key="3">
    <source>
        <dbReference type="Proteomes" id="UP000820818"/>
    </source>
</evidence>
<feature type="compositionally biased region" description="Polar residues" evidence="1">
    <location>
        <begin position="15"/>
        <end position="30"/>
    </location>
</feature>
<feature type="region of interest" description="Disordered" evidence="1">
    <location>
        <begin position="1"/>
        <end position="46"/>
    </location>
</feature>
<dbReference type="EMBL" id="WJBH02000002">
    <property type="protein sequence ID" value="KAI9563610.1"/>
    <property type="molecule type" value="Genomic_DNA"/>
</dbReference>
<proteinExistence type="predicted"/>
<evidence type="ECO:0000256" key="1">
    <source>
        <dbReference type="SAM" id="MobiDB-lite"/>
    </source>
</evidence>
<evidence type="ECO:0000313" key="2">
    <source>
        <dbReference type="EMBL" id="KAI9563610.1"/>
    </source>
</evidence>
<dbReference type="AlphaFoldDB" id="A0AAD5Q1S4"/>
<reference evidence="2 3" key="1">
    <citation type="submission" date="2022-05" db="EMBL/GenBank/DDBJ databases">
        <title>A multi-omics perspective on studying reproductive biology in Daphnia sinensis.</title>
        <authorList>
            <person name="Jia J."/>
        </authorList>
    </citation>
    <scope>NUCLEOTIDE SEQUENCE [LARGE SCALE GENOMIC DNA]</scope>
    <source>
        <strain evidence="2 3">WSL</strain>
    </source>
</reference>
<accession>A0AAD5Q1S4</accession>
<name>A0AAD5Q1S4_9CRUS</name>
<protein>
    <submittedName>
        <fullName evidence="2">Uncharacterized protein</fullName>
    </submittedName>
</protein>